<dbReference type="GeneID" id="30209844"/>
<evidence type="ECO:0000313" key="4">
    <source>
        <dbReference type="EMBL" id="WVW84290.1"/>
    </source>
</evidence>
<dbReference type="OrthoDB" id="2119945at2759"/>
<dbReference type="KEGG" id="kbi:30209844"/>
<dbReference type="RefSeq" id="XP_019046694.1">
    <property type="nucleotide sequence ID" value="XM_019192064.1"/>
</dbReference>
<sequence length="324" mass="35931">MTPKLRVLISSDNAYPPTTPCPVNSLKPTRIDTEGFSGDIWVFIRGYNGELKGGEGEGYFGVRGREAMSYGIVVRGKYKTPFNADNLVFGNVFEKPIRDNLPWGTSIATKFMYFVDPTVEADIYADKPWALSPALATMAHLSLVSNPEEKGKEGQGKPYIDERSLGWLEENVDGDEADDIPPYTDNDEKSHISLRRKWLTKASNRRAVQVDESTEVGMEFCNGLLDFNTLSATLPKPFTLQIPLLKYWDGQPVTYICQDKPPAGVSPVGGENRVRWSVAFEIVDEGAREELKRKGGEVVGPGGVVEEDEKDEKEEGEGNNDDVD</sequence>
<dbReference type="VEuPathDB" id="FungiDB:I302_05445"/>
<protein>
    <recommendedName>
        <fullName evidence="2">Domain of unknown function at the cortex 1 domain-containing protein</fullName>
    </recommendedName>
</protein>
<name>A0A1B9G3M1_9TREE</name>
<feature type="region of interest" description="Disordered" evidence="1">
    <location>
        <begin position="291"/>
        <end position="324"/>
    </location>
</feature>
<accession>A0A1B9G3M1</accession>
<evidence type="ECO:0000313" key="3">
    <source>
        <dbReference type="EMBL" id="OCF25624.1"/>
    </source>
</evidence>
<dbReference type="Proteomes" id="UP000092730">
    <property type="component" value="Chromosome 4"/>
</dbReference>
<evidence type="ECO:0000259" key="2">
    <source>
        <dbReference type="Pfam" id="PF08588"/>
    </source>
</evidence>
<proteinExistence type="predicted"/>
<evidence type="ECO:0000313" key="5">
    <source>
        <dbReference type="Proteomes" id="UP000092730"/>
    </source>
</evidence>
<dbReference type="EMBL" id="CP144544">
    <property type="protein sequence ID" value="WVW84290.1"/>
    <property type="molecule type" value="Genomic_DNA"/>
</dbReference>
<keyword evidence="5" id="KW-1185">Reference proteome</keyword>
<feature type="domain" description="Domain of unknown function at the cortex 1" evidence="2">
    <location>
        <begin position="5"/>
        <end position="283"/>
    </location>
</feature>
<dbReference type="EMBL" id="KI894021">
    <property type="protein sequence ID" value="OCF25624.1"/>
    <property type="molecule type" value="Genomic_DNA"/>
</dbReference>
<gene>
    <name evidence="3" type="ORF">I302_05445</name>
    <name evidence="4" type="ORF">I302_106321</name>
</gene>
<dbReference type="PANTHER" id="PTHR34826:SF2">
    <property type="entry name" value="UPF0590 PROTEIN C409.17C"/>
    <property type="match status" value="1"/>
</dbReference>
<reference evidence="4" key="2">
    <citation type="submission" date="2013-07" db="EMBL/GenBank/DDBJ databases">
        <authorList>
            <consortium name="The Broad Institute Genome Sequencing Platform"/>
            <person name="Cuomo C."/>
            <person name="Litvintseva A."/>
            <person name="Chen Y."/>
            <person name="Heitman J."/>
            <person name="Sun S."/>
            <person name="Springer D."/>
            <person name="Dromer F."/>
            <person name="Young S.K."/>
            <person name="Zeng Q."/>
            <person name="Gargeya S."/>
            <person name="Fitzgerald M."/>
            <person name="Abouelleil A."/>
            <person name="Alvarado L."/>
            <person name="Berlin A.M."/>
            <person name="Chapman S.B."/>
            <person name="Dewar J."/>
            <person name="Goldberg J."/>
            <person name="Griggs A."/>
            <person name="Gujja S."/>
            <person name="Hansen M."/>
            <person name="Howarth C."/>
            <person name="Imamovic A."/>
            <person name="Larimer J."/>
            <person name="McCowan C."/>
            <person name="Murphy C."/>
            <person name="Pearson M."/>
            <person name="Priest M."/>
            <person name="Roberts A."/>
            <person name="Saif S."/>
            <person name="Shea T."/>
            <person name="Sykes S."/>
            <person name="Wortman J."/>
            <person name="Nusbaum C."/>
            <person name="Birren B."/>
        </authorList>
    </citation>
    <scope>NUCLEOTIDE SEQUENCE</scope>
    <source>
        <strain evidence="4">CBS 10118</strain>
    </source>
</reference>
<reference evidence="3" key="3">
    <citation type="submission" date="2014-01" db="EMBL/GenBank/DDBJ databases">
        <title>Evolution of pathogenesis and genome organization in the Tremellales.</title>
        <authorList>
            <person name="Cuomo C."/>
            <person name="Litvintseva A."/>
            <person name="Heitman J."/>
            <person name="Chen Y."/>
            <person name="Sun S."/>
            <person name="Springer D."/>
            <person name="Dromer F."/>
            <person name="Young S."/>
            <person name="Zeng Q."/>
            <person name="Chapman S."/>
            <person name="Gujja S."/>
            <person name="Saif S."/>
            <person name="Birren B."/>
        </authorList>
    </citation>
    <scope>NUCLEOTIDE SEQUENCE</scope>
    <source>
        <strain evidence="3">CBS 10118</strain>
    </source>
</reference>
<dbReference type="PANTHER" id="PTHR34826">
    <property type="entry name" value="UPF0590 PROTEIN C409.17C"/>
    <property type="match status" value="1"/>
</dbReference>
<evidence type="ECO:0000256" key="1">
    <source>
        <dbReference type="SAM" id="MobiDB-lite"/>
    </source>
</evidence>
<reference evidence="4" key="4">
    <citation type="submission" date="2024-02" db="EMBL/GenBank/DDBJ databases">
        <title>Comparative genomics of Cryptococcus and Kwoniella reveals pathogenesis evolution and contrasting modes of karyotype evolution via chromosome fusion or intercentromeric recombination.</title>
        <authorList>
            <person name="Coelho M.A."/>
            <person name="David-Palma M."/>
            <person name="Shea T."/>
            <person name="Bowers K."/>
            <person name="McGinley-Smith S."/>
            <person name="Mohammad A.W."/>
            <person name="Gnirke A."/>
            <person name="Yurkov A.M."/>
            <person name="Nowrousian M."/>
            <person name="Sun S."/>
            <person name="Cuomo C.A."/>
            <person name="Heitman J."/>
        </authorList>
    </citation>
    <scope>NUCLEOTIDE SEQUENCE</scope>
    <source>
        <strain evidence="4">CBS 10118</strain>
    </source>
</reference>
<dbReference type="AlphaFoldDB" id="A0A1B9G3M1"/>
<organism evidence="3">
    <name type="scientific">Kwoniella bestiolae CBS 10118</name>
    <dbReference type="NCBI Taxonomy" id="1296100"/>
    <lineage>
        <taxon>Eukaryota</taxon>
        <taxon>Fungi</taxon>
        <taxon>Dikarya</taxon>
        <taxon>Basidiomycota</taxon>
        <taxon>Agaricomycotina</taxon>
        <taxon>Tremellomycetes</taxon>
        <taxon>Tremellales</taxon>
        <taxon>Cryptococcaceae</taxon>
        <taxon>Kwoniella</taxon>
    </lineage>
</organism>
<dbReference type="Pfam" id="PF08588">
    <property type="entry name" value="Duc1"/>
    <property type="match status" value="1"/>
</dbReference>
<dbReference type="InterPro" id="IPR013897">
    <property type="entry name" value="Duc1"/>
</dbReference>
<reference evidence="3" key="1">
    <citation type="submission" date="2013-07" db="EMBL/GenBank/DDBJ databases">
        <title>The Genome Sequence of Cryptococcus bestiolae CBS10118.</title>
        <authorList>
            <consortium name="The Broad Institute Genome Sequencing Platform"/>
            <person name="Cuomo C."/>
            <person name="Litvintseva A."/>
            <person name="Chen Y."/>
            <person name="Heitman J."/>
            <person name="Sun S."/>
            <person name="Springer D."/>
            <person name="Dromer F."/>
            <person name="Young S.K."/>
            <person name="Zeng Q."/>
            <person name="Gargeya S."/>
            <person name="Fitzgerald M."/>
            <person name="Abouelleil A."/>
            <person name="Alvarado L."/>
            <person name="Berlin A.M."/>
            <person name="Chapman S.B."/>
            <person name="Dewar J."/>
            <person name="Goldberg J."/>
            <person name="Griggs A."/>
            <person name="Gujja S."/>
            <person name="Hansen M."/>
            <person name="Howarth C."/>
            <person name="Imamovic A."/>
            <person name="Larimer J."/>
            <person name="McCowan C."/>
            <person name="Murphy C."/>
            <person name="Pearson M."/>
            <person name="Priest M."/>
            <person name="Roberts A."/>
            <person name="Saif S."/>
            <person name="Shea T."/>
            <person name="Sykes S."/>
            <person name="Wortman J."/>
            <person name="Nusbaum C."/>
            <person name="Birren B."/>
        </authorList>
    </citation>
    <scope>NUCLEOTIDE SEQUENCE [LARGE SCALE GENOMIC DNA]</scope>
    <source>
        <strain evidence="3">CBS 10118</strain>
    </source>
</reference>
<feature type="compositionally biased region" description="Acidic residues" evidence="1">
    <location>
        <begin position="305"/>
        <end position="324"/>
    </location>
</feature>